<dbReference type="SUPFAM" id="SSF51735">
    <property type="entry name" value="NAD(P)-binding Rossmann-fold domains"/>
    <property type="match status" value="1"/>
</dbReference>
<evidence type="ECO:0000256" key="1">
    <source>
        <dbReference type="ARBA" id="ARBA00023002"/>
    </source>
</evidence>
<comment type="caution">
    <text evidence="4">The sequence shown here is derived from an EMBL/GenBank/DDBJ whole genome shotgun (WGS) entry which is preliminary data.</text>
</comment>
<keyword evidence="1" id="KW-0560">Oxidoreductase</keyword>
<evidence type="ECO:0000313" key="4">
    <source>
        <dbReference type="EMBL" id="MCW8107498.1"/>
    </source>
</evidence>
<feature type="domain" description="D-isomer specific 2-hydroxyacid dehydrogenase NAD-binding" evidence="3">
    <location>
        <begin position="111"/>
        <end position="283"/>
    </location>
</feature>
<evidence type="ECO:0000313" key="5">
    <source>
        <dbReference type="Proteomes" id="UP001142810"/>
    </source>
</evidence>
<proteinExistence type="predicted"/>
<reference evidence="4" key="1">
    <citation type="submission" date="2022-11" db="EMBL/GenBank/DDBJ databases">
        <title>Alteromonas sp. nov., isolated from sea water of the Qingdao.</title>
        <authorList>
            <person name="Wang Q."/>
        </authorList>
    </citation>
    <scope>NUCLEOTIDE SEQUENCE</scope>
    <source>
        <strain evidence="4">ASW11-7</strain>
    </source>
</reference>
<gene>
    <name evidence="4" type="ORF">OPS25_03140</name>
</gene>
<dbReference type="RefSeq" id="WP_265616207.1">
    <property type="nucleotide sequence ID" value="NZ_JAPFRD010000005.1"/>
</dbReference>
<dbReference type="Pfam" id="PF02826">
    <property type="entry name" value="2-Hacid_dh_C"/>
    <property type="match status" value="1"/>
</dbReference>
<dbReference type="Proteomes" id="UP001142810">
    <property type="component" value="Unassembled WGS sequence"/>
</dbReference>
<dbReference type="PANTHER" id="PTHR43333:SF1">
    <property type="entry name" value="D-ISOMER SPECIFIC 2-HYDROXYACID DEHYDROGENASE NAD-BINDING DOMAIN-CONTAINING PROTEIN"/>
    <property type="match status" value="1"/>
</dbReference>
<dbReference type="CDD" id="cd05300">
    <property type="entry name" value="2-Hacid_dh_1"/>
    <property type="match status" value="1"/>
</dbReference>
<keyword evidence="2" id="KW-0520">NAD</keyword>
<dbReference type="PANTHER" id="PTHR43333">
    <property type="entry name" value="2-HACID_DH_C DOMAIN-CONTAINING PROTEIN"/>
    <property type="match status" value="1"/>
</dbReference>
<evidence type="ECO:0000259" key="3">
    <source>
        <dbReference type="Pfam" id="PF02826"/>
    </source>
</evidence>
<dbReference type="InterPro" id="IPR036291">
    <property type="entry name" value="NAD(P)-bd_dom_sf"/>
</dbReference>
<evidence type="ECO:0000256" key="2">
    <source>
        <dbReference type="ARBA" id="ARBA00023027"/>
    </source>
</evidence>
<protein>
    <submittedName>
        <fullName evidence="4">D-2-hydroxyacid dehydrogenase</fullName>
    </submittedName>
</protein>
<sequence length="318" mass="35935">MKKDNAVNQVNLTILCTDADQYKDLIEAEKFPHVNIVQSATHVNEVDTEKVACLLASPDMAAEILDECPHLQWCQSTWAGNAPLLDHPRRNYWLTGVKGVFGQQMREYVFTYLLHFSRNVELFKQQQHTQTWQPLHYDYIAGKTLGVLGAGSIARSLISPALAFDMRVIGLNSSGQSVPGFDQIFSAEQKEHFARECDFVLNLLPDTTATQNFIDSQFLAALPSHAVLINAGRGSAIEEKSLLRGLDANHLRAAVLDVFREEPLPHDHLFWHHPKIIITQHTAAESRPQDIVTLFLDNAERYVAGRPLRFQFDFEKGY</sequence>
<organism evidence="4 5">
    <name type="scientific">Alteromonas aquimaris</name>
    <dbReference type="NCBI Taxonomy" id="2998417"/>
    <lineage>
        <taxon>Bacteria</taxon>
        <taxon>Pseudomonadati</taxon>
        <taxon>Pseudomonadota</taxon>
        <taxon>Gammaproteobacteria</taxon>
        <taxon>Alteromonadales</taxon>
        <taxon>Alteromonadaceae</taxon>
        <taxon>Alteromonas/Salinimonas group</taxon>
        <taxon>Alteromonas</taxon>
    </lineage>
</organism>
<keyword evidence="5" id="KW-1185">Reference proteome</keyword>
<name>A0ABT3P3Z6_9ALTE</name>
<dbReference type="InterPro" id="IPR006140">
    <property type="entry name" value="D-isomer_DH_NAD-bd"/>
</dbReference>
<accession>A0ABT3P3Z6</accession>
<dbReference type="Gene3D" id="3.40.50.720">
    <property type="entry name" value="NAD(P)-binding Rossmann-like Domain"/>
    <property type="match status" value="2"/>
</dbReference>
<dbReference type="EMBL" id="JAPFRD010000005">
    <property type="protein sequence ID" value="MCW8107498.1"/>
    <property type="molecule type" value="Genomic_DNA"/>
</dbReference>